<organism evidence="1 2">
    <name type="scientific">Umezawaea tangerina</name>
    <dbReference type="NCBI Taxonomy" id="84725"/>
    <lineage>
        <taxon>Bacteria</taxon>
        <taxon>Bacillati</taxon>
        <taxon>Actinomycetota</taxon>
        <taxon>Actinomycetes</taxon>
        <taxon>Pseudonocardiales</taxon>
        <taxon>Pseudonocardiaceae</taxon>
        <taxon>Umezawaea</taxon>
    </lineage>
</organism>
<dbReference type="InterPro" id="IPR009737">
    <property type="entry name" value="Aim32/Apd1-like"/>
</dbReference>
<dbReference type="OrthoDB" id="3399139at2"/>
<proteinExistence type="predicted"/>
<evidence type="ECO:0000313" key="2">
    <source>
        <dbReference type="Proteomes" id="UP000239494"/>
    </source>
</evidence>
<dbReference type="RefSeq" id="WP_106189904.1">
    <property type="nucleotide sequence ID" value="NZ_PVTF01000008.1"/>
</dbReference>
<dbReference type="AlphaFoldDB" id="A0A2T0SYZ8"/>
<reference evidence="1 2" key="1">
    <citation type="submission" date="2018-03" db="EMBL/GenBank/DDBJ databases">
        <title>Genomic Encyclopedia of Archaeal and Bacterial Type Strains, Phase II (KMG-II): from individual species to whole genera.</title>
        <authorList>
            <person name="Goeker M."/>
        </authorList>
    </citation>
    <scope>NUCLEOTIDE SEQUENCE [LARGE SCALE GENOMIC DNA]</scope>
    <source>
        <strain evidence="1 2">DSM 44720</strain>
    </source>
</reference>
<dbReference type="SUPFAM" id="SSF52833">
    <property type="entry name" value="Thioredoxin-like"/>
    <property type="match status" value="1"/>
</dbReference>
<comment type="caution">
    <text evidence="1">The sequence shown here is derived from an EMBL/GenBank/DDBJ whole genome shotgun (WGS) entry which is preliminary data.</text>
</comment>
<gene>
    <name evidence="1" type="ORF">CLV43_10842</name>
</gene>
<evidence type="ECO:0000313" key="1">
    <source>
        <dbReference type="EMBL" id="PRY38642.1"/>
    </source>
</evidence>
<protein>
    <recommendedName>
        <fullName evidence="3">Sucrase/ferredoxin-like protein</fullName>
    </recommendedName>
</protein>
<dbReference type="EMBL" id="PVTF01000008">
    <property type="protein sequence ID" value="PRY38642.1"/>
    <property type="molecule type" value="Genomic_DNA"/>
</dbReference>
<keyword evidence="2" id="KW-1185">Reference proteome</keyword>
<accession>A0A2T0SYZ8</accession>
<dbReference type="InterPro" id="IPR036249">
    <property type="entry name" value="Thioredoxin-like_sf"/>
</dbReference>
<dbReference type="Pfam" id="PF06999">
    <property type="entry name" value="Suc_Fer-like"/>
    <property type="match status" value="1"/>
</dbReference>
<dbReference type="Proteomes" id="UP000239494">
    <property type="component" value="Unassembled WGS sequence"/>
</dbReference>
<evidence type="ECO:0008006" key="3">
    <source>
        <dbReference type="Google" id="ProtNLM"/>
    </source>
</evidence>
<name>A0A2T0SYZ8_9PSEU</name>
<sequence>MNRERCADGCVRRDDPPTATAPPVGRWVLVELPGPWGPDPLRLTSEGVAVTPFAGAVGARVLFIRRPGRTVPGRRRRWAFADSTPGSERISWGEFDDPAELAGIRPGDGVASERPVYLVCTHGRHDLCCAVRGRPVAAALAAARPEDTWECSHVGGDRFAANLVVLPHGLYYGRLDERSAVEVAEAHERGLVLGPVARGRSSVPAPVQAAEHFARGHLGEDRLDRLRLVTVEQVERHRWRVRFTGPDAVVEVKAGFHRADSPLTCAGSTPGTAREFELVSVSGGVGPGAGG</sequence>